<feature type="domain" description="Ketopantoate reductase C-terminal" evidence="2">
    <location>
        <begin position="170"/>
        <end position="315"/>
    </location>
</feature>
<dbReference type="InterPro" id="IPR013752">
    <property type="entry name" value="KPA_reductase"/>
</dbReference>
<proteinExistence type="predicted"/>
<dbReference type="InterPro" id="IPR051402">
    <property type="entry name" value="KPR-Related"/>
</dbReference>
<evidence type="ECO:0000313" key="4">
    <source>
        <dbReference type="Proteomes" id="UP001525379"/>
    </source>
</evidence>
<dbReference type="Pfam" id="PF08546">
    <property type="entry name" value="ApbA_C"/>
    <property type="match status" value="1"/>
</dbReference>
<dbReference type="Gene3D" id="1.10.1040.10">
    <property type="entry name" value="N-(1-d-carboxylethyl)-l-norvaline Dehydrogenase, domain 2"/>
    <property type="match status" value="1"/>
</dbReference>
<accession>A0ABT2HWZ1</accession>
<dbReference type="Proteomes" id="UP001525379">
    <property type="component" value="Unassembled WGS sequence"/>
</dbReference>
<dbReference type="SUPFAM" id="SSF51735">
    <property type="entry name" value="NAD(P)-binding Rossmann-fold domains"/>
    <property type="match status" value="1"/>
</dbReference>
<sequence length="338" mass="35180">MQIGVIGAGAIGGTLAALLHRNGHELVIASRRDTANEMELILHGAFGEYRATVECMPQLPGEVDVVVCATKVGDLGEALRTNRGGSLGSPILCVQNGVRGPEIARDALGPRARLLHGLASFAARADAPGEVTVTGGSGLVIGASEGTRGSLAEAVAGLFPPELCCSVTDDIASAMWSKLLVNQLNALPAITDLPMQDLYAADDMARITAQAMVEVYELGCALGHSFPSIPLFTDAARASLEAARTSSAAVMPSLVTDMVSTFGEVPNLGSTLQSLRRGVASENVALGHDPVQLAQDAGLMLPVVAHLATLVDARERERRAPLRLDEVRGEFAEWCAAS</sequence>
<dbReference type="PANTHER" id="PTHR21708:SF26">
    <property type="entry name" value="2-DEHYDROPANTOATE 2-REDUCTASE"/>
    <property type="match status" value="1"/>
</dbReference>
<protein>
    <submittedName>
        <fullName evidence="3">NAD(P)-binding domain-containing protein</fullName>
    </submittedName>
</protein>
<dbReference type="SUPFAM" id="SSF48179">
    <property type="entry name" value="6-phosphogluconate dehydrogenase C-terminal domain-like"/>
    <property type="match status" value="1"/>
</dbReference>
<dbReference type="InterPro" id="IPR013332">
    <property type="entry name" value="KPR_N"/>
</dbReference>
<dbReference type="InterPro" id="IPR036291">
    <property type="entry name" value="NAD(P)-bd_dom_sf"/>
</dbReference>
<dbReference type="EMBL" id="JALXSQ010000017">
    <property type="protein sequence ID" value="MCT2042833.1"/>
    <property type="molecule type" value="Genomic_DNA"/>
</dbReference>
<comment type="caution">
    <text evidence="3">The sequence shown here is derived from an EMBL/GenBank/DDBJ whole genome shotgun (WGS) entry which is preliminary data.</text>
</comment>
<evidence type="ECO:0000313" key="3">
    <source>
        <dbReference type="EMBL" id="MCT2042833.1"/>
    </source>
</evidence>
<gene>
    <name evidence="3" type="ORF">M3D15_05725</name>
</gene>
<dbReference type="Pfam" id="PF02558">
    <property type="entry name" value="ApbA"/>
    <property type="match status" value="1"/>
</dbReference>
<dbReference type="Gene3D" id="3.40.50.720">
    <property type="entry name" value="NAD(P)-binding Rossmann-like Domain"/>
    <property type="match status" value="1"/>
</dbReference>
<dbReference type="PANTHER" id="PTHR21708">
    <property type="entry name" value="PROBABLE 2-DEHYDROPANTOATE 2-REDUCTASE"/>
    <property type="match status" value="1"/>
</dbReference>
<keyword evidence="4" id="KW-1185">Reference proteome</keyword>
<evidence type="ECO:0000259" key="2">
    <source>
        <dbReference type="Pfam" id="PF08546"/>
    </source>
</evidence>
<evidence type="ECO:0000259" key="1">
    <source>
        <dbReference type="Pfam" id="PF02558"/>
    </source>
</evidence>
<feature type="domain" description="Ketopantoate reductase N-terminal" evidence="1">
    <location>
        <begin position="3"/>
        <end position="145"/>
    </location>
</feature>
<dbReference type="RefSeq" id="WP_206394682.1">
    <property type="nucleotide sequence ID" value="NZ_JAFDPW010000001.1"/>
</dbReference>
<dbReference type="InterPro" id="IPR013328">
    <property type="entry name" value="6PGD_dom2"/>
</dbReference>
<organism evidence="3 4">
    <name type="scientific">Pseudoclavibacter albus</name>
    <dbReference type="NCBI Taxonomy" id="272241"/>
    <lineage>
        <taxon>Bacteria</taxon>
        <taxon>Bacillati</taxon>
        <taxon>Actinomycetota</taxon>
        <taxon>Actinomycetes</taxon>
        <taxon>Micrococcales</taxon>
        <taxon>Microbacteriaceae</taxon>
        <taxon>Pseudoclavibacter</taxon>
    </lineage>
</organism>
<name>A0ABT2HWZ1_9MICO</name>
<dbReference type="InterPro" id="IPR008927">
    <property type="entry name" value="6-PGluconate_DH-like_C_sf"/>
</dbReference>
<reference evidence="3 4" key="1">
    <citation type="submission" date="2022-04" db="EMBL/GenBank/DDBJ databases">
        <title>Human microbiome associated bacterial genomes.</title>
        <authorList>
            <person name="Sandstrom S."/>
            <person name="Salamzade R."/>
            <person name="Kalan L.R."/>
        </authorList>
    </citation>
    <scope>NUCLEOTIDE SEQUENCE [LARGE SCALE GENOMIC DNA]</scope>
    <source>
        <strain evidence="4">p3-SID1799</strain>
    </source>
</reference>